<dbReference type="EMBL" id="BOMB01000017">
    <property type="protein sequence ID" value="GID12306.1"/>
    <property type="molecule type" value="Genomic_DNA"/>
</dbReference>
<evidence type="ECO:0000313" key="3">
    <source>
        <dbReference type="Proteomes" id="UP000612808"/>
    </source>
</evidence>
<comment type="caution">
    <text evidence="2">The sequence shown here is derived from an EMBL/GenBank/DDBJ whole genome shotgun (WGS) entry which is preliminary data.</text>
</comment>
<sequence>MNSVIVVLLVASVLFLVLAAVNHGKSRTVRWEWLGIACFVATLLVGRLAALL</sequence>
<name>A0A8J3NAN9_9ACTN</name>
<keyword evidence="1" id="KW-0472">Membrane</keyword>
<evidence type="ECO:0000256" key="1">
    <source>
        <dbReference type="SAM" id="Phobius"/>
    </source>
</evidence>
<organism evidence="2 3">
    <name type="scientific">Actinocatenispora rupis</name>
    <dbReference type="NCBI Taxonomy" id="519421"/>
    <lineage>
        <taxon>Bacteria</taxon>
        <taxon>Bacillati</taxon>
        <taxon>Actinomycetota</taxon>
        <taxon>Actinomycetes</taxon>
        <taxon>Micromonosporales</taxon>
        <taxon>Micromonosporaceae</taxon>
        <taxon>Actinocatenispora</taxon>
    </lineage>
</organism>
<keyword evidence="1" id="KW-0812">Transmembrane</keyword>
<gene>
    <name evidence="2" type="ORF">Aru02nite_31950</name>
</gene>
<dbReference type="RefSeq" id="WP_203658278.1">
    <property type="nucleotide sequence ID" value="NZ_BAAAZM010000009.1"/>
</dbReference>
<proteinExistence type="predicted"/>
<dbReference type="Proteomes" id="UP000612808">
    <property type="component" value="Unassembled WGS sequence"/>
</dbReference>
<feature type="transmembrane region" description="Helical" evidence="1">
    <location>
        <begin position="29"/>
        <end position="50"/>
    </location>
</feature>
<keyword evidence="3" id="KW-1185">Reference proteome</keyword>
<reference evidence="2" key="1">
    <citation type="submission" date="2021-01" db="EMBL/GenBank/DDBJ databases">
        <title>Whole genome shotgun sequence of Actinocatenispora rupis NBRC 107355.</title>
        <authorList>
            <person name="Komaki H."/>
            <person name="Tamura T."/>
        </authorList>
    </citation>
    <scope>NUCLEOTIDE SEQUENCE</scope>
    <source>
        <strain evidence="2">NBRC 107355</strain>
    </source>
</reference>
<accession>A0A8J3NAN9</accession>
<evidence type="ECO:0000313" key="2">
    <source>
        <dbReference type="EMBL" id="GID12306.1"/>
    </source>
</evidence>
<keyword evidence="1" id="KW-1133">Transmembrane helix</keyword>
<dbReference type="AlphaFoldDB" id="A0A8J3NAN9"/>
<protein>
    <submittedName>
        <fullName evidence="2">Uncharacterized protein</fullName>
    </submittedName>
</protein>